<keyword evidence="1" id="KW-0812">Transmembrane</keyword>
<dbReference type="EMBL" id="VXPY01000086">
    <property type="protein sequence ID" value="MYD91078.1"/>
    <property type="molecule type" value="Genomic_DNA"/>
</dbReference>
<evidence type="ECO:0000313" key="2">
    <source>
        <dbReference type="EMBL" id="MYD91078.1"/>
    </source>
</evidence>
<protein>
    <recommendedName>
        <fullName evidence="3">Polysaccharide chain length determinant N-terminal domain-containing protein</fullName>
    </recommendedName>
</protein>
<proteinExistence type="predicted"/>
<gene>
    <name evidence="2" type="ORF">F4Y08_12210</name>
</gene>
<comment type="caution">
    <text evidence="2">The sequence shown here is derived from an EMBL/GenBank/DDBJ whole genome shotgun (WGS) entry which is preliminary data.</text>
</comment>
<reference evidence="2" key="1">
    <citation type="submission" date="2019-09" db="EMBL/GenBank/DDBJ databases">
        <title>Characterisation of the sponge microbiome using genome-centric metagenomics.</title>
        <authorList>
            <person name="Engelberts J.P."/>
            <person name="Robbins S.J."/>
            <person name="De Goeij J.M."/>
            <person name="Aranda M."/>
            <person name="Bell S.C."/>
            <person name="Webster N.S."/>
        </authorList>
    </citation>
    <scope>NUCLEOTIDE SEQUENCE</scope>
    <source>
        <strain evidence="2">SB0662_bin_9</strain>
    </source>
</reference>
<accession>A0A6B1DV11</accession>
<dbReference type="AlphaFoldDB" id="A0A6B1DV11"/>
<feature type="transmembrane region" description="Helical" evidence="1">
    <location>
        <begin position="15"/>
        <end position="34"/>
    </location>
</feature>
<feature type="transmembrane region" description="Helical" evidence="1">
    <location>
        <begin position="166"/>
        <end position="186"/>
    </location>
</feature>
<organism evidence="2">
    <name type="scientific">Caldilineaceae bacterium SB0662_bin_9</name>
    <dbReference type="NCBI Taxonomy" id="2605258"/>
    <lineage>
        <taxon>Bacteria</taxon>
        <taxon>Bacillati</taxon>
        <taxon>Chloroflexota</taxon>
        <taxon>Caldilineae</taxon>
        <taxon>Caldilineales</taxon>
        <taxon>Caldilineaceae</taxon>
    </lineage>
</organism>
<sequence>MTWSDYGRLLLRHGWLMVAGAAVCGALALGLSTVQEPIFRAQARISMIPSVMDWRMRDLTKELARNAVATFPSDKLLAAVQEETGLQTDANSLKAGWDDGELIITIEAFASDAATAGALARTAATEFHRRRTLQFAEQDFIEFIEFEIRNREPELHRIAPNVTTNMLAGLFVGFTAGLALVLILHWRDEEWLLTRQAIEKSVPQPVLGRLRSN</sequence>
<name>A0A6B1DV11_9CHLR</name>
<keyword evidence="1" id="KW-1133">Transmembrane helix</keyword>
<evidence type="ECO:0000256" key="1">
    <source>
        <dbReference type="SAM" id="Phobius"/>
    </source>
</evidence>
<evidence type="ECO:0008006" key="3">
    <source>
        <dbReference type="Google" id="ProtNLM"/>
    </source>
</evidence>
<keyword evidence="1" id="KW-0472">Membrane</keyword>